<proteinExistence type="predicted"/>
<protein>
    <submittedName>
        <fullName evidence="1">Uncharacterized protein</fullName>
    </submittedName>
</protein>
<comment type="caution">
    <text evidence="1">The sequence shown here is derived from an EMBL/GenBank/DDBJ whole genome shotgun (WGS) entry which is preliminary data.</text>
</comment>
<dbReference type="EMBL" id="JAKLJA010000059">
    <property type="protein sequence ID" value="MCG5078415.1"/>
    <property type="molecule type" value="Genomic_DNA"/>
</dbReference>
<name>A0A9X1UN06_9BURK</name>
<accession>A0A9X1UN06</accession>
<gene>
    <name evidence="1" type="ORF">L5014_34660</name>
</gene>
<sequence length="202" mass="21501">MNAELAEKHRAARRMAEGRTCRTGLRGRRSLGYTLHGVLLALAVGGVVRSAPAMAQDSQLLDTRVTQESVAETICRPGYADTVAPPFDEAMALKNRLLAARGIDSGDGVAYALDRRVPILLGGAPDAAENFDLLPWGGHSGERRKSLLAVRLKRCVCAGRLSLAQAQAAISGNWAHQYDQLTRMQCGTDAGDTTSASSDESP</sequence>
<keyword evidence="2" id="KW-1185">Reference proteome</keyword>
<evidence type="ECO:0000313" key="2">
    <source>
        <dbReference type="Proteomes" id="UP001139308"/>
    </source>
</evidence>
<dbReference type="AlphaFoldDB" id="A0A9X1UN06"/>
<evidence type="ECO:0000313" key="1">
    <source>
        <dbReference type="EMBL" id="MCG5078415.1"/>
    </source>
</evidence>
<organism evidence="1 2">
    <name type="scientific">Paraburkholderia tagetis</name>
    <dbReference type="NCBI Taxonomy" id="2913261"/>
    <lineage>
        <taxon>Bacteria</taxon>
        <taxon>Pseudomonadati</taxon>
        <taxon>Pseudomonadota</taxon>
        <taxon>Betaproteobacteria</taxon>
        <taxon>Burkholderiales</taxon>
        <taxon>Burkholderiaceae</taxon>
        <taxon>Paraburkholderia</taxon>
    </lineage>
</organism>
<dbReference type="RefSeq" id="WP_238468405.1">
    <property type="nucleotide sequence ID" value="NZ_JAKLJA010000059.1"/>
</dbReference>
<dbReference type="Proteomes" id="UP001139308">
    <property type="component" value="Unassembled WGS sequence"/>
</dbReference>
<reference evidence="1" key="1">
    <citation type="submission" date="2022-01" db="EMBL/GenBank/DDBJ databases">
        <title>Genome sequence and assembly of Parabukholderia sp. RG36.</title>
        <authorList>
            <person name="Chhetri G."/>
        </authorList>
    </citation>
    <scope>NUCLEOTIDE SEQUENCE</scope>
    <source>
        <strain evidence="1">RG36</strain>
    </source>
</reference>